<dbReference type="GO" id="GO:1904680">
    <property type="term" value="F:peptide transmembrane transporter activity"/>
    <property type="evidence" value="ECO:0007669"/>
    <property type="project" value="TreeGrafter"/>
</dbReference>
<sequence length="444" mass="48239">MPAAYAAHPEMATMNLVQNIGTIDPAKMTDYTEYMAVVNLYDGLTNVGPNGEILPRLAESWATSDDGKVVTFSLKKNATFQDGTPVTAKDVVWSVKRLLAMKLGPSHFFSGTITANSVTAPDAGTVQFTLINPSSTFLSTTPLLFVLNSTLAEKNQDKGGWAESYVSDHAIGSGPYKLAGWQRGSSMMLERFAGYQGGFPQHPLEKVRLLTTSDESTVKALANKGELQLTSVYQSEETLSALAKLPRYQIQNMSTGTGYYLKLNHQRAPTDDINIRKAIAAAVDYDTINTQLHPGDPASGPLPRVFKGAYLDTLTPPKMDLAKATEYVAKSRYAGQKNIPLVLGYVSGTQFEEEVALLLQASLESIGFNVTLEPDPWSRVTEIAGKPTTTPNVNQIFFGPTYPSPDSVFYNQYSSRSAGSWALMPSRIPWCRSDSGVSTETVTS</sequence>
<dbReference type="Gene3D" id="3.10.105.10">
    <property type="entry name" value="Dipeptide-binding Protein, Domain 3"/>
    <property type="match status" value="1"/>
</dbReference>
<name>A0A845ST69_9GAMM</name>
<dbReference type="PIRSF" id="PIRSF002741">
    <property type="entry name" value="MppA"/>
    <property type="match status" value="1"/>
</dbReference>
<evidence type="ECO:0000259" key="5">
    <source>
        <dbReference type="Pfam" id="PF00496"/>
    </source>
</evidence>
<dbReference type="GO" id="GO:0015833">
    <property type="term" value="P:peptide transport"/>
    <property type="evidence" value="ECO:0007669"/>
    <property type="project" value="TreeGrafter"/>
</dbReference>
<dbReference type="PANTHER" id="PTHR30290">
    <property type="entry name" value="PERIPLASMIC BINDING COMPONENT OF ABC TRANSPORTER"/>
    <property type="match status" value="1"/>
</dbReference>
<proteinExistence type="inferred from homology"/>
<keyword evidence="4" id="KW-0732">Signal</keyword>
<dbReference type="GO" id="GO:0043190">
    <property type="term" value="C:ATP-binding cassette (ABC) transporter complex"/>
    <property type="evidence" value="ECO:0007669"/>
    <property type="project" value="InterPro"/>
</dbReference>
<keyword evidence="3" id="KW-0813">Transport</keyword>
<organism evidence="6 7">
    <name type="scientific">Acerihabitans arboris</name>
    <dbReference type="NCBI Taxonomy" id="2691583"/>
    <lineage>
        <taxon>Bacteria</taxon>
        <taxon>Pseudomonadati</taxon>
        <taxon>Pseudomonadota</taxon>
        <taxon>Gammaproteobacteria</taxon>
        <taxon>Enterobacterales</taxon>
        <taxon>Pectobacteriaceae</taxon>
        <taxon>Acerihabitans</taxon>
    </lineage>
</organism>
<evidence type="ECO:0000256" key="1">
    <source>
        <dbReference type="ARBA" id="ARBA00004196"/>
    </source>
</evidence>
<comment type="subcellular location">
    <subcellularLocation>
        <location evidence="1">Cell envelope</location>
    </subcellularLocation>
</comment>
<dbReference type="InterPro" id="IPR000914">
    <property type="entry name" value="SBP_5_dom"/>
</dbReference>
<comment type="similarity">
    <text evidence="2">Belongs to the bacterial solute-binding protein 5 family.</text>
</comment>
<dbReference type="CDD" id="cd08512">
    <property type="entry name" value="PBP2_NikA_DppA_OppA_like_7"/>
    <property type="match status" value="1"/>
</dbReference>
<dbReference type="Pfam" id="PF00496">
    <property type="entry name" value="SBP_bac_5"/>
    <property type="match status" value="1"/>
</dbReference>
<evidence type="ECO:0000313" key="6">
    <source>
        <dbReference type="EMBL" id="NDL66026.1"/>
    </source>
</evidence>
<dbReference type="EMBL" id="WUBS01000029">
    <property type="protein sequence ID" value="NDL66026.1"/>
    <property type="molecule type" value="Genomic_DNA"/>
</dbReference>
<dbReference type="PANTHER" id="PTHR30290:SF10">
    <property type="entry name" value="PERIPLASMIC OLIGOPEPTIDE-BINDING PROTEIN-RELATED"/>
    <property type="match status" value="1"/>
</dbReference>
<evidence type="ECO:0000256" key="3">
    <source>
        <dbReference type="ARBA" id="ARBA00022448"/>
    </source>
</evidence>
<dbReference type="Proteomes" id="UP000461443">
    <property type="component" value="Unassembled WGS sequence"/>
</dbReference>
<reference evidence="6 7" key="2">
    <citation type="submission" date="2020-02" db="EMBL/GenBank/DDBJ databases">
        <title>The new genus of Enterobacteriales.</title>
        <authorList>
            <person name="Kim I.S."/>
        </authorList>
    </citation>
    <scope>NUCLEOTIDE SEQUENCE [LARGE SCALE GENOMIC DNA]</scope>
    <source>
        <strain evidence="6 7">SAP-6</strain>
    </source>
</reference>
<feature type="domain" description="Solute-binding protein family 5" evidence="5">
    <location>
        <begin position="53"/>
        <end position="418"/>
    </location>
</feature>
<dbReference type="SUPFAM" id="SSF53850">
    <property type="entry name" value="Periplasmic binding protein-like II"/>
    <property type="match status" value="1"/>
</dbReference>
<accession>A0A845ST69</accession>
<dbReference type="InterPro" id="IPR030678">
    <property type="entry name" value="Peptide/Ni-bd"/>
</dbReference>
<reference evidence="6 7" key="1">
    <citation type="submission" date="2019-12" db="EMBL/GenBank/DDBJ databases">
        <authorList>
            <person name="Lee S.D."/>
        </authorList>
    </citation>
    <scope>NUCLEOTIDE SEQUENCE [LARGE SCALE GENOMIC DNA]</scope>
    <source>
        <strain evidence="6 7">SAP-6</strain>
    </source>
</reference>
<dbReference type="InterPro" id="IPR039424">
    <property type="entry name" value="SBP_5"/>
</dbReference>
<evidence type="ECO:0000256" key="2">
    <source>
        <dbReference type="ARBA" id="ARBA00005695"/>
    </source>
</evidence>
<dbReference type="GO" id="GO:0030288">
    <property type="term" value="C:outer membrane-bounded periplasmic space"/>
    <property type="evidence" value="ECO:0007669"/>
    <property type="project" value="UniProtKB-ARBA"/>
</dbReference>
<dbReference type="Gene3D" id="3.90.76.10">
    <property type="entry name" value="Dipeptide-binding Protein, Domain 1"/>
    <property type="match status" value="1"/>
</dbReference>
<evidence type="ECO:0000313" key="7">
    <source>
        <dbReference type="Proteomes" id="UP000461443"/>
    </source>
</evidence>
<comment type="caution">
    <text evidence="6">The sequence shown here is derived from an EMBL/GenBank/DDBJ whole genome shotgun (WGS) entry which is preliminary data.</text>
</comment>
<protein>
    <submittedName>
        <fullName evidence="6">ABC transporter substrate-binding protein</fullName>
    </submittedName>
</protein>
<gene>
    <name evidence="6" type="ORF">GRH90_25200</name>
</gene>
<dbReference type="AlphaFoldDB" id="A0A845ST69"/>
<dbReference type="Gene3D" id="3.40.190.10">
    <property type="entry name" value="Periplasmic binding protein-like II"/>
    <property type="match status" value="1"/>
</dbReference>
<evidence type="ECO:0000256" key="4">
    <source>
        <dbReference type="ARBA" id="ARBA00022729"/>
    </source>
</evidence>
<keyword evidence="7" id="KW-1185">Reference proteome</keyword>